<reference evidence="2" key="1">
    <citation type="submission" date="2023-06" db="EMBL/GenBank/DDBJ databases">
        <title>Genome-scale phylogeny and comparative genomics of the fungal order Sordariales.</title>
        <authorList>
            <consortium name="Lawrence Berkeley National Laboratory"/>
            <person name="Hensen N."/>
            <person name="Bonometti L."/>
            <person name="Westerberg I."/>
            <person name="Brannstrom I.O."/>
            <person name="Guillou S."/>
            <person name="Cros-Aarteil S."/>
            <person name="Calhoun S."/>
            <person name="Haridas S."/>
            <person name="Kuo A."/>
            <person name="Mondo S."/>
            <person name="Pangilinan J."/>
            <person name="Riley R."/>
            <person name="LaButti K."/>
            <person name="Andreopoulos B."/>
            <person name="Lipzen A."/>
            <person name="Chen C."/>
            <person name="Yanf M."/>
            <person name="Daum C."/>
            <person name="Ng V."/>
            <person name="Clum A."/>
            <person name="Steindorff A."/>
            <person name="Ohm R."/>
            <person name="Martin F."/>
            <person name="Silar P."/>
            <person name="Natvig D."/>
            <person name="Lalanne C."/>
            <person name="Gautier V."/>
            <person name="Ament-velasquez S.L."/>
            <person name="Kruys A."/>
            <person name="Hutchinson M.I."/>
            <person name="Powell A.J."/>
            <person name="Barry K."/>
            <person name="Miller A.N."/>
            <person name="Grigoriev I.V."/>
            <person name="Debuchy R."/>
            <person name="Gladieux P."/>
            <person name="Thoren M.H."/>
            <person name="Johannesson H."/>
        </authorList>
    </citation>
    <scope>NUCLEOTIDE SEQUENCE</scope>
    <source>
        <strain evidence="2">SMH2392-1A</strain>
    </source>
</reference>
<dbReference type="EMBL" id="JAUIRO010000007">
    <property type="protein sequence ID" value="KAK0706308.1"/>
    <property type="molecule type" value="Genomic_DNA"/>
</dbReference>
<dbReference type="Proteomes" id="UP001172101">
    <property type="component" value="Unassembled WGS sequence"/>
</dbReference>
<keyword evidence="3" id="KW-1185">Reference proteome</keyword>
<organism evidence="2 3">
    <name type="scientific">Lasiosphaeria miniovina</name>
    <dbReference type="NCBI Taxonomy" id="1954250"/>
    <lineage>
        <taxon>Eukaryota</taxon>
        <taxon>Fungi</taxon>
        <taxon>Dikarya</taxon>
        <taxon>Ascomycota</taxon>
        <taxon>Pezizomycotina</taxon>
        <taxon>Sordariomycetes</taxon>
        <taxon>Sordariomycetidae</taxon>
        <taxon>Sordariales</taxon>
        <taxon>Lasiosphaeriaceae</taxon>
        <taxon>Lasiosphaeria</taxon>
    </lineage>
</organism>
<dbReference type="GeneID" id="85329284"/>
<dbReference type="RefSeq" id="XP_060291402.1">
    <property type="nucleotide sequence ID" value="XM_060446014.1"/>
</dbReference>
<gene>
    <name evidence="2" type="ORF">B0T26DRAFT_755826</name>
</gene>
<accession>A0AA40DNG7</accession>
<name>A0AA40DNG7_9PEZI</name>
<evidence type="ECO:0000256" key="1">
    <source>
        <dbReference type="SAM" id="MobiDB-lite"/>
    </source>
</evidence>
<dbReference type="AlphaFoldDB" id="A0AA40DNG7"/>
<protein>
    <submittedName>
        <fullName evidence="2">Uncharacterized protein</fullName>
    </submittedName>
</protein>
<evidence type="ECO:0000313" key="3">
    <source>
        <dbReference type="Proteomes" id="UP001172101"/>
    </source>
</evidence>
<feature type="compositionally biased region" description="Basic and acidic residues" evidence="1">
    <location>
        <begin position="304"/>
        <end position="314"/>
    </location>
</feature>
<sequence>MAKDHSLTTSSDVIILNSMEMDDEDDSLGDNALVLTRDQLQQVEDFRNRLLNKTDDAEKLELCAEKRNELLRHNTELQILVATYDDVMSAACHGYENKKRETASKGTLRPTGRHKKLDNNLERDEWECYFGIATSAAQVKSKCLAALKAVAKRWGREVTLHYEWESRGEKFYNLLRASALKLPEWNDTARALTIIMCQRHNNIKRACIVQSRDPIMQADLRELGGMLGNTRPPNTDRSRGLVDALFLTGVEAASFVEYASLSVPIIAEGQQQFQWNTNDRPIAQLFKRMTHFNRTVSVQIPSRSPKEDSFENRARNGTTGTR</sequence>
<proteinExistence type="predicted"/>
<evidence type="ECO:0000313" key="2">
    <source>
        <dbReference type="EMBL" id="KAK0706308.1"/>
    </source>
</evidence>
<comment type="caution">
    <text evidence="2">The sequence shown here is derived from an EMBL/GenBank/DDBJ whole genome shotgun (WGS) entry which is preliminary data.</text>
</comment>
<feature type="region of interest" description="Disordered" evidence="1">
    <location>
        <begin position="300"/>
        <end position="322"/>
    </location>
</feature>